<comment type="caution">
    <text evidence="1">The sequence shown here is derived from an EMBL/GenBank/DDBJ whole genome shotgun (WGS) entry which is preliminary data.</text>
</comment>
<sequence length="79" mass="9550">MINYDFQHNFTPFYLKMDVWWLHPDSIEGYSSEKHFLQPNLRLLDVPDHPQRIEGERAAKLFMPLWLGYYDSFKNSNEA</sequence>
<dbReference type="EMBL" id="JAFLND010000001">
    <property type="protein sequence ID" value="MBO0330343.1"/>
    <property type="molecule type" value="Genomic_DNA"/>
</dbReference>
<reference evidence="1 2" key="1">
    <citation type="submission" date="2021-03" db="EMBL/GenBank/DDBJ databases">
        <title>Muricauda sp. CAU 1631 isolated from Incheon.</title>
        <authorList>
            <person name="Kim W."/>
        </authorList>
    </citation>
    <scope>NUCLEOTIDE SEQUENCE [LARGE SCALE GENOMIC DNA]</scope>
    <source>
        <strain evidence="1 2">CAU 1631</strain>
    </source>
</reference>
<accession>A0ABS3EVV0</accession>
<evidence type="ECO:0000313" key="1">
    <source>
        <dbReference type="EMBL" id="MBO0330343.1"/>
    </source>
</evidence>
<protein>
    <submittedName>
        <fullName evidence="1">Uncharacterized protein</fullName>
    </submittedName>
</protein>
<keyword evidence="2" id="KW-1185">Reference proteome</keyword>
<organism evidence="1 2">
    <name type="scientific">[Muricauda] lutisoli</name>
    <dbReference type="NCBI Taxonomy" id="2816035"/>
    <lineage>
        <taxon>Bacteria</taxon>
        <taxon>Pseudomonadati</taxon>
        <taxon>Bacteroidota</taxon>
        <taxon>Flavobacteriia</taxon>
        <taxon>Flavobacteriales</taxon>
        <taxon>Flavobacteriaceae</taxon>
        <taxon>Allomuricauda</taxon>
    </lineage>
</organism>
<gene>
    <name evidence="1" type="ORF">J0X13_07260</name>
</gene>
<dbReference type="RefSeq" id="WP_207070745.1">
    <property type="nucleotide sequence ID" value="NZ_JAFLND010000001.1"/>
</dbReference>
<proteinExistence type="predicted"/>
<name>A0ABS3EVV0_9FLAO</name>
<dbReference type="Proteomes" id="UP000664163">
    <property type="component" value="Unassembled WGS sequence"/>
</dbReference>
<evidence type="ECO:0000313" key="2">
    <source>
        <dbReference type="Proteomes" id="UP000664163"/>
    </source>
</evidence>